<dbReference type="PANTHER" id="PTHR10846">
    <property type="entry name" value="SODIUM/POTASSIUM/CALCIUM EXCHANGER"/>
    <property type="match status" value="1"/>
</dbReference>
<dbReference type="InterPro" id="IPR044880">
    <property type="entry name" value="NCX_ion-bd_dom_sf"/>
</dbReference>
<reference evidence="7 8" key="1">
    <citation type="submission" date="2016-03" db="EMBL/GenBank/DDBJ databases">
        <title>Genome sequence of Pontibacter sp. nov., of the family cytophagaceae, isolated from marine sediment of the Yellow Sea, China.</title>
        <authorList>
            <person name="Zhang G."/>
            <person name="Zhang R."/>
        </authorList>
    </citation>
    <scope>NUCLEOTIDE SEQUENCE [LARGE SCALE GENOMIC DNA]</scope>
    <source>
        <strain evidence="7 8">S10-8</strain>
    </source>
</reference>
<evidence type="ECO:0000256" key="4">
    <source>
        <dbReference type="ARBA" id="ARBA00023136"/>
    </source>
</evidence>
<keyword evidence="4 5" id="KW-0472">Membrane</keyword>
<keyword evidence="8" id="KW-1185">Reference proteome</keyword>
<dbReference type="AlphaFoldDB" id="A0A1Q5PDZ2"/>
<dbReference type="EMBL" id="LVWA01000005">
    <property type="protein sequence ID" value="OKL40469.1"/>
    <property type="molecule type" value="Genomic_DNA"/>
</dbReference>
<evidence type="ECO:0000313" key="7">
    <source>
        <dbReference type="EMBL" id="OKL40469.1"/>
    </source>
</evidence>
<feature type="transmembrane region" description="Helical" evidence="5">
    <location>
        <begin position="71"/>
        <end position="92"/>
    </location>
</feature>
<gene>
    <name evidence="7" type="ORF">A3841_19395</name>
</gene>
<feature type="transmembrane region" description="Helical" evidence="5">
    <location>
        <begin position="104"/>
        <end position="123"/>
    </location>
</feature>
<dbReference type="InterPro" id="IPR004837">
    <property type="entry name" value="NaCa_Exmemb"/>
</dbReference>
<keyword evidence="2 5" id="KW-0812">Transmembrane</keyword>
<dbReference type="InterPro" id="IPR004481">
    <property type="entry name" value="K/Na/Ca-exchanger"/>
</dbReference>
<dbReference type="Gene3D" id="1.20.1420.30">
    <property type="entry name" value="NCX, central ion-binding region"/>
    <property type="match status" value="1"/>
</dbReference>
<comment type="subcellular location">
    <subcellularLocation>
        <location evidence="1">Membrane</location>
        <topology evidence="1">Multi-pass membrane protein</topology>
    </subcellularLocation>
</comment>
<feature type="transmembrane region" description="Helical" evidence="5">
    <location>
        <begin position="34"/>
        <end position="59"/>
    </location>
</feature>
<keyword evidence="3 5" id="KW-1133">Transmembrane helix</keyword>
<organism evidence="7 8">
    <name type="scientific">Pontibacter flavimaris</name>
    <dbReference type="NCBI Taxonomy" id="1797110"/>
    <lineage>
        <taxon>Bacteria</taxon>
        <taxon>Pseudomonadati</taxon>
        <taxon>Bacteroidota</taxon>
        <taxon>Cytophagia</taxon>
        <taxon>Cytophagales</taxon>
        <taxon>Hymenobacteraceae</taxon>
        <taxon>Pontibacter</taxon>
    </lineage>
</organism>
<feature type="transmembrane region" description="Helical" evidence="5">
    <location>
        <begin position="242"/>
        <end position="263"/>
    </location>
</feature>
<accession>A0A1Q5PDZ2</accession>
<dbReference type="Proteomes" id="UP000186551">
    <property type="component" value="Unassembled WGS sequence"/>
</dbReference>
<evidence type="ECO:0000256" key="2">
    <source>
        <dbReference type="ARBA" id="ARBA00022692"/>
    </source>
</evidence>
<comment type="caution">
    <text evidence="7">The sequence shown here is derived from an EMBL/GenBank/DDBJ whole genome shotgun (WGS) entry which is preliminary data.</text>
</comment>
<proteinExistence type="predicted"/>
<dbReference type="OrthoDB" id="9794225at2"/>
<evidence type="ECO:0000313" key="8">
    <source>
        <dbReference type="Proteomes" id="UP000186551"/>
    </source>
</evidence>
<name>A0A1Q5PDZ2_9BACT</name>
<dbReference type="GO" id="GO:0008273">
    <property type="term" value="F:calcium, potassium:sodium antiporter activity"/>
    <property type="evidence" value="ECO:0007669"/>
    <property type="project" value="TreeGrafter"/>
</dbReference>
<dbReference type="GO" id="GO:0005886">
    <property type="term" value="C:plasma membrane"/>
    <property type="evidence" value="ECO:0007669"/>
    <property type="project" value="TreeGrafter"/>
</dbReference>
<dbReference type="Pfam" id="PF01699">
    <property type="entry name" value="Na_Ca_ex"/>
    <property type="match status" value="2"/>
</dbReference>
<evidence type="ECO:0000256" key="1">
    <source>
        <dbReference type="ARBA" id="ARBA00004141"/>
    </source>
</evidence>
<evidence type="ECO:0000256" key="5">
    <source>
        <dbReference type="SAM" id="Phobius"/>
    </source>
</evidence>
<dbReference type="NCBIfam" id="TIGR00367">
    <property type="entry name" value="calcium/sodium antiporter"/>
    <property type="match status" value="1"/>
</dbReference>
<dbReference type="GO" id="GO:0005262">
    <property type="term" value="F:calcium channel activity"/>
    <property type="evidence" value="ECO:0007669"/>
    <property type="project" value="TreeGrafter"/>
</dbReference>
<feature type="domain" description="Sodium/calcium exchanger membrane region" evidence="6">
    <location>
        <begin position="4"/>
        <end position="151"/>
    </location>
</feature>
<feature type="transmembrane region" description="Helical" evidence="5">
    <location>
        <begin position="168"/>
        <end position="187"/>
    </location>
</feature>
<feature type="domain" description="Sodium/calcium exchanger membrane region" evidence="6">
    <location>
        <begin position="175"/>
        <end position="315"/>
    </location>
</feature>
<sequence>MVDILLLLAGFVALIFGATKLVDGASSLASRLGVPNIVIGLTIVAFGTSAPELVVNLFASLNNNTEMVLGNILGSNIFNVLGILGISALIYPLSVKSSTTWLEIPLSLLAAIAVLVVANDVFLDGTATSLISRADGIVLLLFFAIFLVYNITLSVGGTGEDEVPAKQYSLLVSGLFIVLGLAGLVIGGRLIVTSAVSIAQQFGLSERVIALTIVSIGTSLPELATSVVAVRRRNVDIAIGNVVGSNVFNIFFILGISTVVTPITIQAGSLTDMVVNILAGVLLFVFIFTGKGRQLARWEGAIFLVLYIGYLTLLITQ</sequence>
<protein>
    <submittedName>
        <fullName evidence="7">Sodium:proton exchanger</fullName>
    </submittedName>
</protein>
<feature type="transmembrane region" description="Helical" evidence="5">
    <location>
        <begin position="135"/>
        <end position="156"/>
    </location>
</feature>
<evidence type="ECO:0000256" key="3">
    <source>
        <dbReference type="ARBA" id="ARBA00022989"/>
    </source>
</evidence>
<dbReference type="RefSeq" id="WP_073852572.1">
    <property type="nucleotide sequence ID" value="NZ_LVWA01000005.1"/>
</dbReference>
<dbReference type="PANTHER" id="PTHR10846:SF8">
    <property type="entry name" value="INNER MEMBRANE PROTEIN YRBG"/>
    <property type="match status" value="1"/>
</dbReference>
<feature type="transmembrane region" description="Helical" evidence="5">
    <location>
        <begin position="295"/>
        <end position="315"/>
    </location>
</feature>
<feature type="transmembrane region" description="Helical" evidence="5">
    <location>
        <begin position="270"/>
        <end position="289"/>
    </location>
</feature>
<dbReference type="GO" id="GO:0006874">
    <property type="term" value="P:intracellular calcium ion homeostasis"/>
    <property type="evidence" value="ECO:0007669"/>
    <property type="project" value="TreeGrafter"/>
</dbReference>
<evidence type="ECO:0000259" key="6">
    <source>
        <dbReference type="Pfam" id="PF01699"/>
    </source>
</evidence>